<dbReference type="SMR" id="A0A5J6KSE1"/>
<feature type="compositionally biased region" description="Polar residues" evidence="3">
    <location>
        <begin position="1"/>
        <end position="19"/>
    </location>
</feature>
<dbReference type="GO" id="GO:0070935">
    <property type="term" value="P:3'-UTR-mediated mRNA stabilization"/>
    <property type="evidence" value="ECO:0007669"/>
    <property type="project" value="TreeGrafter"/>
</dbReference>
<dbReference type="GO" id="GO:0003730">
    <property type="term" value="F:mRNA 3'-UTR binding"/>
    <property type="evidence" value="ECO:0007669"/>
    <property type="project" value="TreeGrafter"/>
</dbReference>
<organism evidence="5">
    <name type="scientific">Epinephelus coioides</name>
    <name type="common">Orange-spotted grouper</name>
    <name type="synonym">Epinephelus nebulosus</name>
    <dbReference type="NCBI Taxonomy" id="94232"/>
    <lineage>
        <taxon>Eukaryota</taxon>
        <taxon>Metazoa</taxon>
        <taxon>Chordata</taxon>
        <taxon>Craniata</taxon>
        <taxon>Vertebrata</taxon>
        <taxon>Euteleostomi</taxon>
        <taxon>Actinopterygii</taxon>
        <taxon>Neopterygii</taxon>
        <taxon>Teleostei</taxon>
        <taxon>Neoteleostei</taxon>
        <taxon>Acanthomorphata</taxon>
        <taxon>Eupercaria</taxon>
        <taxon>Perciformes</taxon>
        <taxon>Serranoidei</taxon>
        <taxon>Serranidae</taxon>
        <taxon>Epinephelinae</taxon>
        <taxon>Epinephelini</taxon>
        <taxon>Epinephelus</taxon>
    </lineage>
</organism>
<dbReference type="InterPro" id="IPR000504">
    <property type="entry name" value="RRM_dom"/>
</dbReference>
<dbReference type="InterPro" id="IPR012677">
    <property type="entry name" value="Nucleotide-bd_a/b_plait_sf"/>
</dbReference>
<evidence type="ECO:0000256" key="3">
    <source>
        <dbReference type="SAM" id="MobiDB-lite"/>
    </source>
</evidence>
<evidence type="ECO:0000256" key="2">
    <source>
        <dbReference type="PROSITE-ProRule" id="PRU00176"/>
    </source>
</evidence>
<feature type="domain" description="RRM" evidence="4">
    <location>
        <begin position="32"/>
        <end position="113"/>
    </location>
</feature>
<dbReference type="EMBL" id="MK655477">
    <property type="protein sequence ID" value="QEV86799.1"/>
    <property type="molecule type" value="mRNA"/>
</dbReference>
<dbReference type="SMART" id="SM00360">
    <property type="entry name" value="RRM"/>
    <property type="match status" value="1"/>
</dbReference>
<dbReference type="AlphaFoldDB" id="A0A5J6KSE1"/>
<name>A0A5J6KSE1_EPICO</name>
<dbReference type="GO" id="GO:0008494">
    <property type="term" value="F:translation activator activity"/>
    <property type="evidence" value="ECO:0007669"/>
    <property type="project" value="TreeGrafter"/>
</dbReference>
<dbReference type="PANTHER" id="PTHR11176:SF4">
    <property type="entry name" value="DELETED IN AZOOSPERMIA-LIKE"/>
    <property type="match status" value="1"/>
</dbReference>
<feature type="region of interest" description="Disordered" evidence="3">
    <location>
        <begin position="1"/>
        <end position="22"/>
    </location>
</feature>
<sequence length="214" mass="24296">MDIHNPRSSNQTSPFQKLSNGYIPPRGKVVPNTLFVGWTNMTVDENDMREIFGRDGTVQEVKLITDRAGISKGYGFVRFNEDVDIQSILKQQIRFKGHNLRLGPAIMKERSSRAHVVVPDRRMSPTQYFCYTCCSPMGRGMAQPSPFISGGSHYSQPYFYSNFGGAMIPPMPMNHVQNAHAYQYPPPHWIADQWTQPIDQDCVDCGVQTMMNLM</sequence>
<proteinExistence type="evidence at transcript level"/>
<dbReference type="PANTHER" id="PTHR11176">
    <property type="entry name" value="BOULE-RELATED"/>
    <property type="match status" value="1"/>
</dbReference>
<evidence type="ECO:0000256" key="1">
    <source>
        <dbReference type="ARBA" id="ARBA00022884"/>
    </source>
</evidence>
<dbReference type="GO" id="GO:0005737">
    <property type="term" value="C:cytoplasm"/>
    <property type="evidence" value="ECO:0007669"/>
    <property type="project" value="TreeGrafter"/>
</dbReference>
<evidence type="ECO:0000313" key="5">
    <source>
        <dbReference type="EMBL" id="QEV86799.1"/>
    </source>
</evidence>
<reference evidence="5" key="1">
    <citation type="submission" date="2019-03" db="EMBL/GenBank/DDBJ databases">
        <title>Identification and characterization of germ cell genes vasa and dazl in a protogynous hermaphrodite fish, orange-spotted grouper (Epinephelus coioides).</title>
        <authorList>
            <person name="Qu L."/>
            <person name="Wu X."/>
            <person name="Liu M.F."/>
            <person name="Zhong C.Y."/>
            <person name="Li S.S."/>
            <person name="Liu X.C."/>
        </authorList>
    </citation>
    <scope>NUCLEOTIDE SEQUENCE</scope>
</reference>
<protein>
    <submittedName>
        <fullName evidence="5">RNA-binding protein</fullName>
    </submittedName>
</protein>
<keyword evidence="1 2" id="KW-0694">RNA-binding</keyword>
<dbReference type="GO" id="GO:0045948">
    <property type="term" value="P:positive regulation of translational initiation"/>
    <property type="evidence" value="ECO:0007669"/>
    <property type="project" value="TreeGrafter"/>
</dbReference>
<accession>A0A5J6KSE1</accession>
<dbReference type="Pfam" id="PF00076">
    <property type="entry name" value="RRM_1"/>
    <property type="match status" value="1"/>
</dbReference>
<dbReference type="PROSITE" id="PS50102">
    <property type="entry name" value="RRM"/>
    <property type="match status" value="1"/>
</dbReference>
<evidence type="ECO:0000259" key="4">
    <source>
        <dbReference type="PROSITE" id="PS50102"/>
    </source>
</evidence>
<gene>
    <name evidence="5" type="primary">dazl</name>
</gene>
<dbReference type="Gene3D" id="3.30.70.330">
    <property type="match status" value="1"/>
</dbReference>
<dbReference type="InterPro" id="IPR035979">
    <property type="entry name" value="RBD_domain_sf"/>
</dbReference>
<dbReference type="SUPFAM" id="SSF54928">
    <property type="entry name" value="RNA-binding domain, RBD"/>
    <property type="match status" value="1"/>
</dbReference>